<dbReference type="Pfam" id="PF08308">
    <property type="entry name" value="PEGA"/>
    <property type="match status" value="1"/>
</dbReference>
<proteinExistence type="predicted"/>
<dbReference type="RefSeq" id="WP_087112639.1">
    <property type="nucleotide sequence ID" value="NZ_CBCSCN010000013.1"/>
</dbReference>
<evidence type="ECO:0000313" key="5">
    <source>
        <dbReference type="Proteomes" id="UP000196573"/>
    </source>
</evidence>
<organism evidence="4 5">
    <name type="scientific">Parendozoicomonas haliclonae</name>
    <dbReference type="NCBI Taxonomy" id="1960125"/>
    <lineage>
        <taxon>Bacteria</taxon>
        <taxon>Pseudomonadati</taxon>
        <taxon>Pseudomonadota</taxon>
        <taxon>Gammaproteobacteria</taxon>
        <taxon>Oceanospirillales</taxon>
        <taxon>Endozoicomonadaceae</taxon>
        <taxon>Parendozoicomonas</taxon>
    </lineage>
</organism>
<feature type="region of interest" description="Disordered" evidence="1">
    <location>
        <begin position="35"/>
        <end position="113"/>
    </location>
</feature>
<protein>
    <submittedName>
        <fullName evidence="4">PEGA domain protein</fullName>
    </submittedName>
</protein>
<name>A0A1X7API2_9GAMM</name>
<dbReference type="AlphaFoldDB" id="A0A1X7API2"/>
<evidence type="ECO:0000259" key="3">
    <source>
        <dbReference type="Pfam" id="PF08308"/>
    </source>
</evidence>
<feature type="transmembrane region" description="Helical" evidence="2">
    <location>
        <begin position="148"/>
        <end position="168"/>
    </location>
</feature>
<evidence type="ECO:0000256" key="2">
    <source>
        <dbReference type="SAM" id="Phobius"/>
    </source>
</evidence>
<dbReference type="Gene3D" id="2.60.40.1120">
    <property type="entry name" value="Carboxypeptidase-like, regulatory domain"/>
    <property type="match status" value="1"/>
</dbReference>
<evidence type="ECO:0000256" key="1">
    <source>
        <dbReference type="SAM" id="MobiDB-lite"/>
    </source>
</evidence>
<dbReference type="InterPro" id="IPR013229">
    <property type="entry name" value="PEGA"/>
</dbReference>
<evidence type="ECO:0000313" key="4">
    <source>
        <dbReference type="EMBL" id="SMA50196.1"/>
    </source>
</evidence>
<feature type="compositionally biased region" description="Polar residues" evidence="1">
    <location>
        <begin position="93"/>
        <end position="113"/>
    </location>
</feature>
<dbReference type="Proteomes" id="UP000196573">
    <property type="component" value="Unassembled WGS sequence"/>
</dbReference>
<accession>A0A1X7API2</accession>
<feature type="region of interest" description="Disordered" evidence="1">
    <location>
        <begin position="173"/>
        <end position="198"/>
    </location>
</feature>
<keyword evidence="2" id="KW-1133">Transmembrane helix</keyword>
<feature type="compositionally biased region" description="Low complexity" evidence="1">
    <location>
        <begin position="185"/>
        <end position="198"/>
    </location>
</feature>
<keyword evidence="5" id="KW-1185">Reference proteome</keyword>
<gene>
    <name evidence="4" type="ORF">EHSB41UT_03989</name>
</gene>
<dbReference type="OrthoDB" id="6126039at2"/>
<reference evidence="4 5" key="1">
    <citation type="submission" date="2017-03" db="EMBL/GenBank/DDBJ databases">
        <authorList>
            <person name="Afonso C.L."/>
            <person name="Miller P.J."/>
            <person name="Scott M.A."/>
            <person name="Spackman E."/>
            <person name="Goraichik I."/>
            <person name="Dimitrov K.M."/>
            <person name="Suarez D.L."/>
            <person name="Swayne D.E."/>
        </authorList>
    </citation>
    <scope>NUCLEOTIDE SEQUENCE [LARGE SCALE GENOMIC DNA]</scope>
    <source>
        <strain evidence="4">SB41UT1</strain>
    </source>
</reference>
<keyword evidence="2" id="KW-0812">Transmembrane</keyword>
<feature type="domain" description="PEGA" evidence="3">
    <location>
        <begin position="205"/>
        <end position="266"/>
    </location>
</feature>
<feature type="compositionally biased region" description="Basic and acidic residues" evidence="1">
    <location>
        <begin position="70"/>
        <end position="83"/>
    </location>
</feature>
<keyword evidence="2" id="KW-0472">Membrane</keyword>
<sequence length="449" mass="49300">MEKLSCINSACNSALGGVVKFCPFCGHAQQQKKAAEKVAAAAVDADAGKKQEPEKSQPKKSEPTGNVKRASRDKTKSEQEKPKSSPAPEAKKNTSGKSMSAIQKQKNLTQSVLANTTPDKSAVAYMLSGKKAEKKGFFAGLMKWLTRLFYLVLILVGLGIALVVFVVMTDDKKSDSDSRQTSKGSQTTTAPKSSSKPSVVQKIPLHIYTSPSDAKVRIMNIGPKYKKGMLLEPGNYKVEVSRSGYKTQTKTVKLTKVENNFRFTLEKSGFSVNVQKLPANGYVVNAAGTKRLSLPMELPAGKAEFILRAPGHYDQRKSINVDRNGYLEASLKPIQCSVLKKDSSFMSKEIEVTFDLGPIAKERVAKRIFDYWEKSANSKTRIQRGAFQLVSKETLKGRDSYLEETVKIYEVSGSTRMDLHGVSKTGITNHKGFDLNAGIKMICAMMKEV</sequence>
<feature type="compositionally biased region" description="Basic and acidic residues" evidence="1">
    <location>
        <begin position="46"/>
        <end position="62"/>
    </location>
</feature>
<dbReference type="EMBL" id="FWPT01000011">
    <property type="protein sequence ID" value="SMA50196.1"/>
    <property type="molecule type" value="Genomic_DNA"/>
</dbReference>
<feature type="compositionally biased region" description="Low complexity" evidence="1">
    <location>
        <begin position="35"/>
        <end position="45"/>
    </location>
</feature>